<reference evidence="6" key="2">
    <citation type="submission" date="2025-09" db="UniProtKB">
        <authorList>
            <consortium name="Ensembl"/>
        </authorList>
    </citation>
    <scope>IDENTIFICATION</scope>
</reference>
<dbReference type="GeneTree" id="ENSGT00390000002564"/>
<dbReference type="Proteomes" id="UP000472273">
    <property type="component" value="Unplaced"/>
</dbReference>
<feature type="region of interest" description="Disordered" evidence="4">
    <location>
        <begin position="274"/>
        <end position="301"/>
    </location>
</feature>
<gene>
    <name evidence="6" type="primary">RPP25L</name>
</gene>
<evidence type="ECO:0000259" key="5">
    <source>
        <dbReference type="Pfam" id="PF01918"/>
    </source>
</evidence>
<keyword evidence="3" id="KW-0539">Nucleus</keyword>
<dbReference type="Ensembl" id="ENSPTXT00000026331.1">
    <property type="protein sequence ID" value="ENSPTXP00000025542.1"/>
    <property type="gene ID" value="ENSPTXG00000017773.1"/>
</dbReference>
<evidence type="ECO:0000256" key="3">
    <source>
        <dbReference type="ARBA" id="ARBA00023242"/>
    </source>
</evidence>
<comment type="similarity">
    <text evidence="2">Belongs to the histone-like Alba family.</text>
</comment>
<comment type="subcellular location">
    <subcellularLocation>
        <location evidence="1">Nucleus</location>
    </subcellularLocation>
</comment>
<dbReference type="InterPro" id="IPR036882">
    <property type="entry name" value="Alba-like_dom_sf"/>
</dbReference>
<dbReference type="InterPro" id="IPR051958">
    <property type="entry name" value="Alba-like_NAB"/>
</dbReference>
<accession>A0A670ZS27</accession>
<dbReference type="PANTHER" id="PTHR13516">
    <property type="entry name" value="RIBONUCLEASE P SUBUNIT P25"/>
    <property type="match status" value="1"/>
</dbReference>
<dbReference type="GO" id="GO:0003723">
    <property type="term" value="F:RNA binding"/>
    <property type="evidence" value="ECO:0007669"/>
    <property type="project" value="TreeGrafter"/>
</dbReference>
<sequence>MMLWFVSPLFRLTRTALNRNTKAKLEAACMRHPGLVLTSYYPPDFPRFPGFQCHVTEAFSWRANSAHSSSGPIGRKGRCSLSAQAHVFPALCVGRMRSPSFALREPGRRHFGCRAAASVAIALQTMENYQKSKVVEKPPPLPFANLPSDIIEMKVKDGSKIRNLMGYAIGKMEQETTRQMLFSGVGKAINKTITCVEIMKRRLKGLHQVTKVFFQQIEEIWEPIVPEAGLDPLTVKRNIPAICVLLSKDPLDPQEPGYQAPGSFNAFWLETLNSESQSQPKRKKGGGRAASHAGKHPSSAF</sequence>
<proteinExistence type="inferred from homology"/>
<dbReference type="AlphaFoldDB" id="A0A670ZS27"/>
<dbReference type="SUPFAM" id="SSF82704">
    <property type="entry name" value="AlbA-like"/>
    <property type="match status" value="1"/>
</dbReference>
<protein>
    <submittedName>
        <fullName evidence="6">Ribonuclease P/MRP subunit p25 like</fullName>
    </submittedName>
</protein>
<evidence type="ECO:0000256" key="2">
    <source>
        <dbReference type="ARBA" id="ARBA00008018"/>
    </source>
</evidence>
<reference evidence="6" key="1">
    <citation type="submission" date="2025-08" db="UniProtKB">
        <authorList>
            <consortium name="Ensembl"/>
        </authorList>
    </citation>
    <scope>IDENTIFICATION</scope>
</reference>
<dbReference type="Pfam" id="PF01918">
    <property type="entry name" value="Alba"/>
    <property type="match status" value="1"/>
</dbReference>
<evidence type="ECO:0000313" key="6">
    <source>
        <dbReference type="Ensembl" id="ENSPTXP00000025542.1"/>
    </source>
</evidence>
<dbReference type="InterPro" id="IPR002775">
    <property type="entry name" value="DNA/RNA-bd_Alba-like"/>
</dbReference>
<name>A0A670ZS27_PSETE</name>
<dbReference type="GO" id="GO:0001682">
    <property type="term" value="P:tRNA 5'-leader removal"/>
    <property type="evidence" value="ECO:0007669"/>
    <property type="project" value="TreeGrafter"/>
</dbReference>
<dbReference type="GO" id="GO:0000172">
    <property type="term" value="C:ribonuclease MRP complex"/>
    <property type="evidence" value="ECO:0007669"/>
    <property type="project" value="TreeGrafter"/>
</dbReference>
<feature type="domain" description="DNA/RNA-binding protein Alba-like" evidence="5">
    <location>
        <begin position="152"/>
        <end position="212"/>
    </location>
</feature>
<evidence type="ECO:0000256" key="1">
    <source>
        <dbReference type="ARBA" id="ARBA00004123"/>
    </source>
</evidence>
<dbReference type="GO" id="GO:0005634">
    <property type="term" value="C:nucleus"/>
    <property type="evidence" value="ECO:0007669"/>
    <property type="project" value="UniProtKB-SubCell"/>
</dbReference>
<evidence type="ECO:0000256" key="4">
    <source>
        <dbReference type="SAM" id="MobiDB-lite"/>
    </source>
</evidence>
<organism evidence="6 7">
    <name type="scientific">Pseudonaja textilis</name>
    <name type="common">Eastern brown snake</name>
    <dbReference type="NCBI Taxonomy" id="8673"/>
    <lineage>
        <taxon>Eukaryota</taxon>
        <taxon>Metazoa</taxon>
        <taxon>Chordata</taxon>
        <taxon>Craniata</taxon>
        <taxon>Vertebrata</taxon>
        <taxon>Euteleostomi</taxon>
        <taxon>Lepidosauria</taxon>
        <taxon>Squamata</taxon>
        <taxon>Bifurcata</taxon>
        <taxon>Unidentata</taxon>
        <taxon>Episquamata</taxon>
        <taxon>Toxicofera</taxon>
        <taxon>Serpentes</taxon>
        <taxon>Colubroidea</taxon>
        <taxon>Elapidae</taxon>
        <taxon>Hydrophiinae</taxon>
        <taxon>Pseudonaja</taxon>
    </lineage>
</organism>
<dbReference type="Gene3D" id="3.30.110.20">
    <property type="entry name" value="Alba-like domain"/>
    <property type="match status" value="1"/>
</dbReference>
<dbReference type="PANTHER" id="PTHR13516:SF8">
    <property type="entry name" value="RIBONUCLEASE P PROTEIN SUBUNIT P25-LIKE PROTEIN"/>
    <property type="match status" value="1"/>
</dbReference>
<evidence type="ECO:0000313" key="7">
    <source>
        <dbReference type="Proteomes" id="UP000472273"/>
    </source>
</evidence>
<keyword evidence="7" id="KW-1185">Reference proteome</keyword>